<sequence>MVITKLRLGTRKSPLALKQSDWVKAQIVKKYPLLEVKIIKIKTYGDKLPDKPLREFSKNDMFIKEIEEALLKEEIDIGVHSMKDVPVTIPDELCIAAITEREDPRDVLISKRGKLKELPHNSIVGTSSLRRKAQILNSRKDLLIKDIRGNVDTRLKKLENEDYDAIVLAAAGLIRLGLKDKITEYISTDIMLPDAGQGALGIETRNDDTDIQEFVSFLNNRESLIAVSAERVFTKKIGASCRFPVAAYGEVLNKKLKLTGLVATKDGKKVIRDSMEGEINSFEEIGIRLAEKLLENGGKEILRI</sequence>
<dbReference type="GO" id="GO:0006782">
    <property type="term" value="P:protoporphyrinogen IX biosynthetic process"/>
    <property type="evidence" value="ECO:0007669"/>
    <property type="project" value="UniProtKB-UniRule"/>
</dbReference>
<dbReference type="Gene3D" id="3.30.160.40">
    <property type="entry name" value="Porphobilinogen deaminase, C-terminal domain"/>
    <property type="match status" value="1"/>
</dbReference>
<dbReference type="Proteomes" id="UP000178082">
    <property type="component" value="Unassembled WGS sequence"/>
</dbReference>
<dbReference type="NCBIfam" id="TIGR00212">
    <property type="entry name" value="hemC"/>
    <property type="match status" value="1"/>
</dbReference>
<dbReference type="GO" id="GO:0004418">
    <property type="term" value="F:hydroxymethylbilane synthase activity"/>
    <property type="evidence" value="ECO:0007669"/>
    <property type="project" value="UniProtKB-UniRule"/>
</dbReference>
<reference evidence="11 12" key="1">
    <citation type="journal article" date="2016" name="Nat. Commun.">
        <title>Thousands of microbial genomes shed light on interconnected biogeochemical processes in an aquifer system.</title>
        <authorList>
            <person name="Anantharaman K."/>
            <person name="Brown C.T."/>
            <person name="Hug L.A."/>
            <person name="Sharon I."/>
            <person name="Castelle C.J."/>
            <person name="Probst A.J."/>
            <person name="Thomas B.C."/>
            <person name="Singh A."/>
            <person name="Wilkins M.J."/>
            <person name="Karaoz U."/>
            <person name="Brodie E.L."/>
            <person name="Williams K.H."/>
            <person name="Hubbard S.S."/>
            <person name="Banfield J.F."/>
        </authorList>
    </citation>
    <scope>NUCLEOTIDE SEQUENCE [LARGE SCALE GENOMIC DNA]</scope>
</reference>
<dbReference type="InterPro" id="IPR022417">
    <property type="entry name" value="Porphobilin_deaminase_N"/>
</dbReference>
<dbReference type="AlphaFoldDB" id="A0A1F7SID3"/>
<evidence type="ECO:0000256" key="1">
    <source>
        <dbReference type="ARBA" id="ARBA00002869"/>
    </source>
</evidence>
<dbReference type="InterPro" id="IPR022418">
    <property type="entry name" value="Porphobilinogen_deaminase_C"/>
</dbReference>
<feature type="modified residue" description="S-(dipyrrolylmethanemethyl)cysteine" evidence="8">
    <location>
        <position position="241"/>
    </location>
</feature>
<dbReference type="SUPFAM" id="SSF54782">
    <property type="entry name" value="Porphobilinogen deaminase (hydroxymethylbilane synthase), C-terminal domain"/>
    <property type="match status" value="1"/>
</dbReference>
<evidence type="ECO:0000256" key="7">
    <source>
        <dbReference type="ARBA" id="ARBA00048169"/>
    </source>
</evidence>
<keyword evidence="5 8" id="KW-0808">Transferase</keyword>
<evidence type="ECO:0000313" key="12">
    <source>
        <dbReference type="Proteomes" id="UP000178082"/>
    </source>
</evidence>
<dbReference type="PRINTS" id="PR00151">
    <property type="entry name" value="PORPHBDMNASE"/>
</dbReference>
<dbReference type="Gene3D" id="3.40.190.10">
    <property type="entry name" value="Periplasmic binding protein-like II"/>
    <property type="match status" value="2"/>
</dbReference>
<dbReference type="InterPro" id="IPR000860">
    <property type="entry name" value="HemC"/>
</dbReference>
<protein>
    <recommendedName>
        <fullName evidence="8">Porphobilinogen deaminase</fullName>
        <shortName evidence="8">PBG</shortName>
        <ecNumber evidence="8">2.5.1.61</ecNumber>
    </recommendedName>
    <alternativeName>
        <fullName evidence="8">Hydroxymethylbilane synthase</fullName>
        <shortName evidence="8">HMBS</shortName>
    </alternativeName>
    <alternativeName>
        <fullName evidence="8">Pre-uroporphyrinogen synthase</fullName>
    </alternativeName>
</protein>
<keyword evidence="6 8" id="KW-0627">Porphyrin biosynthesis</keyword>
<dbReference type="FunFam" id="3.40.190.10:FF:000005">
    <property type="entry name" value="Porphobilinogen deaminase"/>
    <property type="match status" value="1"/>
</dbReference>
<accession>A0A1F7SID3</accession>
<comment type="subunit">
    <text evidence="4 8">Monomer.</text>
</comment>
<dbReference type="FunFam" id="3.40.190.10:FF:000086">
    <property type="entry name" value="Probable porphobilinogen deaminase"/>
    <property type="match status" value="1"/>
</dbReference>
<comment type="miscellaneous">
    <text evidence="8">The porphobilinogen subunits are added to the dipyrromethane group.</text>
</comment>
<dbReference type="EMBL" id="MGDI01000028">
    <property type="protein sequence ID" value="OGL52998.1"/>
    <property type="molecule type" value="Genomic_DNA"/>
</dbReference>
<dbReference type="PIRSF" id="PIRSF001438">
    <property type="entry name" value="4pyrrol_synth_OHMeBilane_synth"/>
    <property type="match status" value="1"/>
</dbReference>
<dbReference type="GO" id="GO:0005737">
    <property type="term" value="C:cytoplasm"/>
    <property type="evidence" value="ECO:0007669"/>
    <property type="project" value="UniProtKB-UniRule"/>
</dbReference>
<dbReference type="Pfam" id="PF01379">
    <property type="entry name" value="Porphobil_deam"/>
    <property type="match status" value="1"/>
</dbReference>
<evidence type="ECO:0000313" key="11">
    <source>
        <dbReference type="EMBL" id="OGL52998.1"/>
    </source>
</evidence>
<feature type="domain" description="Porphobilinogen deaminase C-terminal" evidence="10">
    <location>
        <begin position="225"/>
        <end position="294"/>
    </location>
</feature>
<dbReference type="InterPro" id="IPR036803">
    <property type="entry name" value="Porphobilinogen_deaminase_C_sf"/>
</dbReference>
<dbReference type="SUPFAM" id="SSF53850">
    <property type="entry name" value="Periplasmic binding protein-like II"/>
    <property type="match status" value="1"/>
</dbReference>
<dbReference type="STRING" id="1817883.A3G31_08780"/>
<feature type="domain" description="Porphobilinogen deaminase N-terminal" evidence="9">
    <location>
        <begin position="6"/>
        <end position="212"/>
    </location>
</feature>
<name>A0A1F7SID3_9BACT</name>
<comment type="pathway">
    <text evidence="2">Porphyrin-containing compound metabolism; protoporphyrin-IX biosynthesis; coproporphyrinogen-III from 5-aminolevulinate: step 2/4.</text>
</comment>
<evidence type="ECO:0000259" key="9">
    <source>
        <dbReference type="Pfam" id="PF01379"/>
    </source>
</evidence>
<proteinExistence type="inferred from homology"/>
<dbReference type="CDD" id="cd13646">
    <property type="entry name" value="PBP2_EcHMBS_like"/>
    <property type="match status" value="1"/>
</dbReference>
<dbReference type="PANTHER" id="PTHR11557">
    <property type="entry name" value="PORPHOBILINOGEN DEAMINASE"/>
    <property type="match status" value="1"/>
</dbReference>
<comment type="catalytic activity">
    <reaction evidence="7 8">
        <text>4 porphobilinogen + H2O = hydroxymethylbilane + 4 NH4(+)</text>
        <dbReference type="Rhea" id="RHEA:13185"/>
        <dbReference type="ChEBI" id="CHEBI:15377"/>
        <dbReference type="ChEBI" id="CHEBI:28938"/>
        <dbReference type="ChEBI" id="CHEBI:57845"/>
        <dbReference type="ChEBI" id="CHEBI:58126"/>
        <dbReference type="EC" id="2.5.1.61"/>
    </reaction>
</comment>
<comment type="caution">
    <text evidence="11">The sequence shown here is derived from an EMBL/GenBank/DDBJ whole genome shotgun (WGS) entry which is preliminary data.</text>
</comment>
<evidence type="ECO:0000256" key="4">
    <source>
        <dbReference type="ARBA" id="ARBA00011245"/>
    </source>
</evidence>
<organism evidence="11 12">
    <name type="scientific">Candidatus Schekmanbacteria bacterium RIFCSPLOWO2_12_FULL_38_15</name>
    <dbReference type="NCBI Taxonomy" id="1817883"/>
    <lineage>
        <taxon>Bacteria</taxon>
        <taxon>Candidatus Schekmaniibacteriota</taxon>
    </lineage>
</organism>
<comment type="similarity">
    <text evidence="3 8">Belongs to the HMBS family.</text>
</comment>
<evidence type="ECO:0000256" key="5">
    <source>
        <dbReference type="ARBA" id="ARBA00022679"/>
    </source>
</evidence>
<evidence type="ECO:0000256" key="6">
    <source>
        <dbReference type="ARBA" id="ARBA00023244"/>
    </source>
</evidence>
<evidence type="ECO:0000256" key="8">
    <source>
        <dbReference type="HAMAP-Rule" id="MF_00260"/>
    </source>
</evidence>
<evidence type="ECO:0000259" key="10">
    <source>
        <dbReference type="Pfam" id="PF03900"/>
    </source>
</evidence>
<comment type="function">
    <text evidence="1 8">Tetrapolymerization of the monopyrrole PBG into the hydroxymethylbilane pre-uroporphyrinogen in several discrete steps.</text>
</comment>
<evidence type="ECO:0000256" key="3">
    <source>
        <dbReference type="ARBA" id="ARBA00005638"/>
    </source>
</evidence>
<comment type="cofactor">
    <cofactor evidence="8">
        <name>dipyrromethane</name>
        <dbReference type="ChEBI" id="CHEBI:60342"/>
    </cofactor>
    <text evidence="8">Binds 1 dipyrromethane group covalently.</text>
</comment>
<dbReference type="HAMAP" id="MF_00260">
    <property type="entry name" value="Porphobil_deam"/>
    <property type="match status" value="1"/>
</dbReference>
<gene>
    <name evidence="8" type="primary">hemC</name>
    <name evidence="11" type="ORF">A3G31_08780</name>
</gene>
<dbReference type="Pfam" id="PF03900">
    <property type="entry name" value="Porphobil_deamC"/>
    <property type="match status" value="1"/>
</dbReference>
<dbReference type="EC" id="2.5.1.61" evidence="8"/>
<evidence type="ECO:0000256" key="2">
    <source>
        <dbReference type="ARBA" id="ARBA00004735"/>
    </source>
</evidence>
<dbReference type="PANTHER" id="PTHR11557:SF0">
    <property type="entry name" value="PORPHOBILINOGEN DEAMINASE"/>
    <property type="match status" value="1"/>
</dbReference>